<evidence type="ECO:0000313" key="2">
    <source>
        <dbReference type="EMBL" id="MCS5737219.1"/>
    </source>
</evidence>
<accession>A0ABT2HBA3</accession>
<protein>
    <recommendedName>
        <fullName evidence="1">Glutamine amidotransferase type-2 domain-containing protein</fullName>
    </recommendedName>
</protein>
<dbReference type="EMBL" id="JANLCJ010000514">
    <property type="protein sequence ID" value="MCS5737219.1"/>
    <property type="molecule type" value="Genomic_DNA"/>
</dbReference>
<dbReference type="RefSeq" id="WP_259543559.1">
    <property type="nucleotide sequence ID" value="NZ_JANLCJ010000514.1"/>
</dbReference>
<keyword evidence="3" id="KW-1185">Reference proteome</keyword>
<dbReference type="PROSITE" id="PS51278">
    <property type="entry name" value="GATASE_TYPE_2"/>
    <property type="match status" value="1"/>
</dbReference>
<dbReference type="Gene3D" id="3.60.20.10">
    <property type="entry name" value="Glutamine Phosphoribosylpyrophosphate, subunit 1, domain 1"/>
    <property type="match status" value="1"/>
</dbReference>
<dbReference type="SUPFAM" id="SSF56235">
    <property type="entry name" value="N-terminal nucleophile aminohydrolases (Ntn hydrolases)"/>
    <property type="match status" value="1"/>
</dbReference>
<gene>
    <name evidence="2" type="ORF">N1032_26170</name>
</gene>
<dbReference type="Proteomes" id="UP001165586">
    <property type="component" value="Unassembled WGS sequence"/>
</dbReference>
<feature type="non-terminal residue" evidence="2">
    <location>
        <position position="123"/>
    </location>
</feature>
<dbReference type="InterPro" id="IPR017932">
    <property type="entry name" value="GATase_2_dom"/>
</dbReference>
<evidence type="ECO:0000313" key="3">
    <source>
        <dbReference type="Proteomes" id="UP001165586"/>
    </source>
</evidence>
<feature type="domain" description="Glutamine amidotransferase type-2" evidence="1">
    <location>
        <begin position="15"/>
        <end position="123"/>
    </location>
</feature>
<evidence type="ECO:0000259" key="1">
    <source>
        <dbReference type="PROSITE" id="PS51278"/>
    </source>
</evidence>
<reference evidence="2" key="1">
    <citation type="submission" date="2022-08" db="EMBL/GenBank/DDBJ databases">
        <authorList>
            <person name="Deng Y."/>
            <person name="Han X.-F."/>
            <person name="Zhang Y.-Q."/>
        </authorList>
    </citation>
    <scope>NUCLEOTIDE SEQUENCE</scope>
    <source>
        <strain evidence="2">CPCC 203386</strain>
    </source>
</reference>
<name>A0ABT2HBA3_9MICO</name>
<proteinExistence type="predicted"/>
<dbReference type="InterPro" id="IPR029055">
    <property type="entry name" value="Ntn_hydrolases_N"/>
</dbReference>
<dbReference type="Pfam" id="PF13522">
    <property type="entry name" value="GATase_6"/>
    <property type="match status" value="1"/>
</dbReference>
<sequence length="123" mass="13733">MSSSDLEIFNQMLYCDVFRGAHATGIYAKRQGEKEVKYCKQATEPYPFMHTEEYINLTQGAGKYVVAPVFVVGHNRHATRGNSGDSKNAHPFQHGNITLVHNGTLMDQDLLPDSSKFVVVSEN</sequence>
<organism evidence="2 3">
    <name type="scientific">Herbiconiux daphne</name>
    <dbReference type="NCBI Taxonomy" id="2970914"/>
    <lineage>
        <taxon>Bacteria</taxon>
        <taxon>Bacillati</taxon>
        <taxon>Actinomycetota</taxon>
        <taxon>Actinomycetes</taxon>
        <taxon>Micrococcales</taxon>
        <taxon>Microbacteriaceae</taxon>
        <taxon>Herbiconiux</taxon>
    </lineage>
</organism>
<comment type="caution">
    <text evidence="2">The sequence shown here is derived from an EMBL/GenBank/DDBJ whole genome shotgun (WGS) entry which is preliminary data.</text>
</comment>